<dbReference type="AlphaFoldDB" id="A0A0E9XCC6"/>
<name>A0A0E9XCC6_ANGAN</name>
<reference evidence="1" key="1">
    <citation type="submission" date="2014-11" db="EMBL/GenBank/DDBJ databases">
        <authorList>
            <person name="Amaro Gonzalez C."/>
        </authorList>
    </citation>
    <scope>NUCLEOTIDE SEQUENCE</scope>
</reference>
<organism evidence="1">
    <name type="scientific">Anguilla anguilla</name>
    <name type="common">European freshwater eel</name>
    <name type="synonym">Muraena anguilla</name>
    <dbReference type="NCBI Taxonomy" id="7936"/>
    <lineage>
        <taxon>Eukaryota</taxon>
        <taxon>Metazoa</taxon>
        <taxon>Chordata</taxon>
        <taxon>Craniata</taxon>
        <taxon>Vertebrata</taxon>
        <taxon>Euteleostomi</taxon>
        <taxon>Actinopterygii</taxon>
        <taxon>Neopterygii</taxon>
        <taxon>Teleostei</taxon>
        <taxon>Anguilliformes</taxon>
        <taxon>Anguillidae</taxon>
        <taxon>Anguilla</taxon>
    </lineage>
</organism>
<dbReference type="EMBL" id="GBXM01008185">
    <property type="protein sequence ID" value="JAI00393.1"/>
    <property type="molecule type" value="Transcribed_RNA"/>
</dbReference>
<evidence type="ECO:0000313" key="1">
    <source>
        <dbReference type="EMBL" id="JAI00393.1"/>
    </source>
</evidence>
<sequence length="30" mass="3304">MAMMVVPILSPFEAQSLSVPPCIFVTLLRL</sequence>
<reference evidence="1" key="2">
    <citation type="journal article" date="2015" name="Fish Shellfish Immunol.">
        <title>Early steps in the European eel (Anguilla anguilla)-Vibrio vulnificus interaction in the gills: Role of the RtxA13 toxin.</title>
        <authorList>
            <person name="Callol A."/>
            <person name="Pajuelo D."/>
            <person name="Ebbesson L."/>
            <person name="Teles M."/>
            <person name="MacKenzie S."/>
            <person name="Amaro C."/>
        </authorList>
    </citation>
    <scope>NUCLEOTIDE SEQUENCE</scope>
</reference>
<protein>
    <submittedName>
        <fullName evidence="1">Uncharacterized protein</fullName>
    </submittedName>
</protein>
<accession>A0A0E9XCC6</accession>
<proteinExistence type="predicted"/>